<protein>
    <submittedName>
        <fullName evidence="2">Uncharacterized protein</fullName>
    </submittedName>
</protein>
<evidence type="ECO:0000256" key="1">
    <source>
        <dbReference type="SAM" id="Phobius"/>
    </source>
</evidence>
<dbReference type="EMBL" id="CP001014">
    <property type="protein sequence ID" value="ACB39240.1"/>
    <property type="molecule type" value="Genomic_DNA"/>
</dbReference>
<dbReference type="RefSeq" id="WP_012349661.1">
    <property type="nucleotide sequence ID" value="NC_010525.1"/>
</dbReference>
<accession>B1YBA9</accession>
<name>B1YBA9_PYRNV</name>
<keyword evidence="1" id="KW-0812">Transmembrane</keyword>
<dbReference type="eggNOG" id="arCOG06986">
    <property type="taxonomic scope" value="Archaea"/>
</dbReference>
<keyword evidence="1" id="KW-1133">Transmembrane helix</keyword>
<gene>
    <name evidence="2" type="ordered locus">Tneu_0288</name>
</gene>
<keyword evidence="3" id="KW-1185">Reference proteome</keyword>
<evidence type="ECO:0000313" key="2">
    <source>
        <dbReference type="EMBL" id="ACB39240.1"/>
    </source>
</evidence>
<dbReference type="AlphaFoldDB" id="B1YBA9"/>
<dbReference type="GeneID" id="6165829"/>
<keyword evidence="1" id="KW-0472">Membrane</keyword>
<proteinExistence type="predicted"/>
<evidence type="ECO:0000313" key="3">
    <source>
        <dbReference type="Proteomes" id="UP000001694"/>
    </source>
</evidence>
<sequence>MEVGVVGTRERQLAAMLVGLLILIVVAVVRAGGATPAAAFIIAVGLALFLAYAAYSAVKEGELAQMAERVMSGGFQGEPALIEYFDEWDRKHPRRWLNVIRGGGREGGYLYVFGGGWCYGVFSGYAGRGNQAVAVVDPAAACAPSGSISIQTPDGDYAAASVKPAGPGLAEVSITAHLVKARSAKLELVIETPRGRRPVPLGEAATTYRGRVDFRGVDRPIALVFGGVGGLEKYFKTPAAGLAPYAKYALRLTLDVPLAPDVQTETPVEVQCPKPHTSLRLGTTPT</sequence>
<dbReference type="Proteomes" id="UP000001694">
    <property type="component" value="Chromosome"/>
</dbReference>
<reference evidence="2" key="1">
    <citation type="submission" date="2008-03" db="EMBL/GenBank/DDBJ databases">
        <title>Complete sequence of Thermoproteus neutrophilus V24Sta.</title>
        <authorList>
            <consortium name="US DOE Joint Genome Institute"/>
            <person name="Copeland A."/>
            <person name="Lucas S."/>
            <person name="Lapidus A."/>
            <person name="Glavina del Rio T."/>
            <person name="Dalin E."/>
            <person name="Tice H."/>
            <person name="Bruce D."/>
            <person name="Goodwin L."/>
            <person name="Pitluck S."/>
            <person name="Sims D."/>
            <person name="Brettin T."/>
            <person name="Detter J.C."/>
            <person name="Han C."/>
            <person name="Kuske C.R."/>
            <person name="Schmutz J."/>
            <person name="Larimer F."/>
            <person name="Land M."/>
            <person name="Hauser L."/>
            <person name="Kyrpides N."/>
            <person name="Mikhailova N."/>
            <person name="Biddle J.F."/>
            <person name="Zhang Z."/>
            <person name="Fitz-Gibbon S.T."/>
            <person name="Lowe T.M."/>
            <person name="Saltikov C."/>
            <person name="House C.H."/>
            <person name="Richardson P."/>
        </authorList>
    </citation>
    <scope>NUCLEOTIDE SEQUENCE [LARGE SCALE GENOMIC DNA]</scope>
    <source>
        <strain evidence="2">V24Sta</strain>
    </source>
</reference>
<dbReference type="KEGG" id="tne:Tneu_0288"/>
<feature type="transmembrane region" description="Helical" evidence="1">
    <location>
        <begin position="37"/>
        <end position="58"/>
    </location>
</feature>
<organism evidence="2 3">
    <name type="scientific">Pyrobaculum neutrophilum (strain DSM 2338 / JCM 9278 / NBRC 100436 / V24Sta)</name>
    <name type="common">Thermoproteus neutrophilus</name>
    <dbReference type="NCBI Taxonomy" id="444157"/>
    <lineage>
        <taxon>Archaea</taxon>
        <taxon>Thermoproteota</taxon>
        <taxon>Thermoprotei</taxon>
        <taxon>Thermoproteales</taxon>
        <taxon>Thermoproteaceae</taxon>
        <taxon>Pyrobaculum</taxon>
    </lineage>
</organism>
<dbReference type="STRING" id="444157.Tneu_0288"/>
<feature type="transmembrane region" description="Helical" evidence="1">
    <location>
        <begin position="12"/>
        <end position="31"/>
    </location>
</feature>
<dbReference type="HOGENOM" id="CLU_971879_0_0_2"/>